<dbReference type="GO" id="GO:0005829">
    <property type="term" value="C:cytosol"/>
    <property type="evidence" value="ECO:0007669"/>
    <property type="project" value="TreeGrafter"/>
</dbReference>
<evidence type="ECO:0000259" key="8">
    <source>
        <dbReference type="Pfam" id="PF23797"/>
    </source>
</evidence>
<dbReference type="GO" id="GO:0033588">
    <property type="term" value="C:elongator holoenzyme complex"/>
    <property type="evidence" value="ECO:0007669"/>
    <property type="project" value="EnsemblFungi"/>
</dbReference>
<dbReference type="UniPathway" id="UPA00988"/>
<name>A0A1E3QAV2_LIPST</name>
<dbReference type="GO" id="GO:0042802">
    <property type="term" value="F:identical protein binding"/>
    <property type="evidence" value="ECO:0007669"/>
    <property type="project" value="EnsemblFungi"/>
</dbReference>
<feature type="domain" description="ELP1 first N-terminal beta-propeller" evidence="7">
    <location>
        <begin position="1"/>
        <end position="368"/>
    </location>
</feature>
<comment type="subcellular location">
    <subcellularLocation>
        <location evidence="5">Cytoplasm</location>
    </subcellularLocation>
    <subcellularLocation>
        <location evidence="5">Nucleus</location>
    </subcellularLocation>
</comment>
<keyword evidence="5" id="KW-0539">Nucleus</keyword>
<keyword evidence="4" id="KW-0819">tRNA processing</keyword>
<feature type="region of interest" description="Disordered" evidence="6">
    <location>
        <begin position="1171"/>
        <end position="1203"/>
    </location>
</feature>
<evidence type="ECO:0000259" key="10">
    <source>
        <dbReference type="Pfam" id="PF23925"/>
    </source>
</evidence>
<dbReference type="InterPro" id="IPR006849">
    <property type="entry name" value="Elp1"/>
</dbReference>
<evidence type="ECO:0000256" key="6">
    <source>
        <dbReference type="SAM" id="MobiDB-lite"/>
    </source>
</evidence>
<dbReference type="GO" id="GO:0006357">
    <property type="term" value="P:regulation of transcription by RNA polymerase II"/>
    <property type="evidence" value="ECO:0007669"/>
    <property type="project" value="EnsemblFungi"/>
</dbReference>
<dbReference type="GO" id="GO:0002926">
    <property type="term" value="P:tRNA wobble base 5-methoxycarbonylmethyl-2-thiouridinylation"/>
    <property type="evidence" value="ECO:0007669"/>
    <property type="project" value="TreeGrafter"/>
</dbReference>
<evidence type="ECO:0000259" key="9">
    <source>
        <dbReference type="Pfam" id="PF23878"/>
    </source>
</evidence>
<feature type="domain" description="ELP1 alpha-solenoid" evidence="10">
    <location>
        <begin position="697"/>
        <end position="909"/>
    </location>
</feature>
<evidence type="ECO:0000256" key="2">
    <source>
        <dbReference type="ARBA" id="ARBA00006086"/>
    </source>
</evidence>
<evidence type="ECO:0000256" key="3">
    <source>
        <dbReference type="ARBA" id="ARBA00022490"/>
    </source>
</evidence>
<organism evidence="12 13">
    <name type="scientific">Lipomyces starkeyi NRRL Y-11557</name>
    <dbReference type="NCBI Taxonomy" id="675824"/>
    <lineage>
        <taxon>Eukaryota</taxon>
        <taxon>Fungi</taxon>
        <taxon>Dikarya</taxon>
        <taxon>Ascomycota</taxon>
        <taxon>Saccharomycotina</taxon>
        <taxon>Lipomycetes</taxon>
        <taxon>Lipomycetales</taxon>
        <taxon>Lipomycetaceae</taxon>
        <taxon>Lipomyces</taxon>
    </lineage>
</organism>
<evidence type="ECO:0000256" key="5">
    <source>
        <dbReference type="PIRNR" id="PIRNR017233"/>
    </source>
</evidence>
<dbReference type="OrthoDB" id="40048at2759"/>
<dbReference type="GO" id="GO:0005634">
    <property type="term" value="C:nucleus"/>
    <property type="evidence" value="ECO:0007669"/>
    <property type="project" value="UniProtKB-SubCell"/>
</dbReference>
<dbReference type="PIRSF" id="PIRSF017233">
    <property type="entry name" value="IKAP"/>
    <property type="match status" value="1"/>
</dbReference>
<evidence type="ECO:0000313" key="13">
    <source>
        <dbReference type="Proteomes" id="UP000094385"/>
    </source>
</evidence>
<dbReference type="Pfam" id="PF04762">
    <property type="entry name" value="Beta-prop_ELP1_1st"/>
    <property type="match status" value="1"/>
</dbReference>
<comment type="function">
    <text evidence="5">Component of the elongator complex which is required for multiple tRNA modifications, including mcm5U (5-methoxycarbonylmethyl uridine), mcm5s2U (5-methoxycarbonylmethyl-2-thiouridine), and ncm5U (5-carbamoylmethyl uridine). The elongator complex catalyzes formation of carboxymethyluridine in the wobble base at position 34 in tRNAs.</text>
</comment>
<dbReference type="GO" id="GO:0000049">
    <property type="term" value="F:tRNA binding"/>
    <property type="evidence" value="ECO:0007669"/>
    <property type="project" value="EnsemblFungi"/>
</dbReference>
<reference evidence="12 13" key="1">
    <citation type="journal article" date="2016" name="Proc. Natl. Acad. Sci. U.S.A.">
        <title>Comparative genomics of biotechnologically important yeasts.</title>
        <authorList>
            <person name="Riley R."/>
            <person name="Haridas S."/>
            <person name="Wolfe K.H."/>
            <person name="Lopes M.R."/>
            <person name="Hittinger C.T."/>
            <person name="Goeker M."/>
            <person name="Salamov A.A."/>
            <person name="Wisecaver J.H."/>
            <person name="Long T.M."/>
            <person name="Calvey C.H."/>
            <person name="Aerts A.L."/>
            <person name="Barry K.W."/>
            <person name="Choi C."/>
            <person name="Clum A."/>
            <person name="Coughlan A.Y."/>
            <person name="Deshpande S."/>
            <person name="Douglass A.P."/>
            <person name="Hanson S.J."/>
            <person name="Klenk H.-P."/>
            <person name="LaButti K.M."/>
            <person name="Lapidus A."/>
            <person name="Lindquist E.A."/>
            <person name="Lipzen A.M."/>
            <person name="Meier-Kolthoff J.P."/>
            <person name="Ohm R.A."/>
            <person name="Otillar R.P."/>
            <person name="Pangilinan J.L."/>
            <person name="Peng Y."/>
            <person name="Rokas A."/>
            <person name="Rosa C.A."/>
            <person name="Scheuner C."/>
            <person name="Sibirny A.A."/>
            <person name="Slot J.C."/>
            <person name="Stielow J.B."/>
            <person name="Sun H."/>
            <person name="Kurtzman C.P."/>
            <person name="Blackwell M."/>
            <person name="Grigoriev I.V."/>
            <person name="Jeffries T.W."/>
        </authorList>
    </citation>
    <scope>NUCLEOTIDE SEQUENCE [LARGE SCALE GENOMIC DNA]</scope>
    <source>
        <strain evidence="12 13">NRRL Y-11557</strain>
    </source>
</reference>
<dbReference type="InterPro" id="IPR056165">
    <property type="entry name" value="Beta-prop_ELP1_2nd"/>
</dbReference>
<sequence length="1308" mass="148188">MWNLLPIQRSRISVQPVSAPDLPLSSSFFDAVNNTLICAFGPSEEFHHIEIQEISKTGEVRLLASWDSVPIGQGSHPDQIVDLHYFPDANSVVVVLSGGDIVSVRIKDEDQLEGIVEIVGSIDEGIAAAAWSPDEEIIALATGVQTFILLNRQFDPLAERNIDAADLKISPHVSVGWGKKETQFEGKGIKGMRDPTIPERVDEGVLSARDDGKVRISWRGDGAYVSVNSVDTLDLEVRQLLRRTIRVYSREGVLDSISEPVNGQESFVSWRPSGNSIASVQRVADGEERRLDVIFFERNGLRRYEFNTRLVADEPILDLQWNVESSVLAILLINRIQLWTMNNYYWYLKQEVYLYGEEQLAFMKWHPERPLTLILGRENLLEIHEFTWDLCSGSKSPPNDYGVLMVVNGSALMITPLGIANTPPPMSLRDLKVLETPTQAAINSSNDIIAVLEHSMIELATWSLLTPSKIGNPQVTKAIPLTAIDEARVARQIQFINRQTFAVVFDYHGYSRLVILRLDSDLEHDIIYVEDFDISVVTMATRTDHRAICVELANAEIRQISFTSIGSGSEEVASENIGWLPERCSTIAETIVQDRVIVFGLASNGRLYANQQRISVSCTSFIVAEQHLAFTTAQSLLKFVHLTGGESDFDIPADSGVSMDERCRSIERGAKIVSIIPSKVSIVLQMPRGNLETIFPRLLVLEGIRRSIDKKDYLQAFMACRVHRVNLDILYDYNPDLFTGNVELFVSSLRKVEFLDLFISGLTNEDVTKTIYKETLPSASINSTLSGLSLQEGISSKVSPDGKTKVNRICDALLEVLLKYYSQTHTQSIITAYLCKDPADIESALILIANLGHDNQEKLIAAVEHICFLQDVNKLYDYALGLYNLPLALLIARQSQKDPREYLPFIDNLQKQTPLRRRFLLDTHLGRYDKALVHLCDLKYDEDGNDVFSEVEKFVVTHNLYKNALRIYKYEPLKQYAILKLFAKHLKSNNEFKEAGLAYELLGDYADALDSYVFGSHWREALAVCSMARLPQDEVQVISQKLAESLYEARRYVDAATIYLEYRRDLKEAVRSLCKGFFFDEAIRIILQQNSPGYLEEIVDPALVEGFNQITELLSDCRGQLNAQLERLRELRLKKANDPMSYFEGPEESDVPDNVSIAPSELSTSASLLTRYTGKTGGTAHTGATRRTAKNRRREERKRARGKKGSIYEEEYLVNSTRRLIERINETRDDARRLIETLSRREMHERAVEIQRRYVEMINNIKSCVIEVFTISETDRQRFDDDGNMYLLPEQSIPRVEEFEKLNILDYN</sequence>
<protein>
    <recommendedName>
        <fullName evidence="5">Elongator complex protein 1</fullName>
    </recommendedName>
</protein>
<dbReference type="PANTHER" id="PTHR12747">
    <property type="entry name" value="ELONGATOR COMPLEX PROTEIN 1"/>
    <property type="match status" value="1"/>
</dbReference>
<feature type="domain" description="ELP1 N-terminal second beta-propeller" evidence="8">
    <location>
        <begin position="406"/>
        <end position="673"/>
    </location>
</feature>
<dbReference type="STRING" id="675824.A0A1E3QAV2"/>
<evidence type="ECO:0000256" key="1">
    <source>
        <dbReference type="ARBA" id="ARBA00005043"/>
    </source>
</evidence>
<keyword evidence="13" id="KW-1185">Reference proteome</keyword>
<dbReference type="SUPFAM" id="SSF69322">
    <property type="entry name" value="Tricorn protease domain 2"/>
    <property type="match status" value="1"/>
</dbReference>
<proteinExistence type="inferred from homology"/>
<dbReference type="EMBL" id="KV454291">
    <property type="protein sequence ID" value="ODQ74833.1"/>
    <property type="molecule type" value="Genomic_DNA"/>
</dbReference>
<gene>
    <name evidence="12" type="ORF">LIPSTDRAFT_68942</name>
</gene>
<evidence type="ECO:0000259" key="7">
    <source>
        <dbReference type="Pfam" id="PF04762"/>
    </source>
</evidence>
<dbReference type="InterPro" id="IPR056166">
    <property type="entry name" value="TPR_ELP1"/>
</dbReference>
<dbReference type="Pfam" id="PF23936">
    <property type="entry name" value="HB_ELP1"/>
    <property type="match status" value="1"/>
</dbReference>
<dbReference type="Pfam" id="PF23878">
    <property type="entry name" value="TPR_ELP1"/>
    <property type="match status" value="1"/>
</dbReference>
<keyword evidence="3 5" id="KW-0963">Cytoplasm</keyword>
<dbReference type="InterPro" id="IPR056164">
    <property type="entry name" value="Beta-prop_ELP1_1st"/>
</dbReference>
<dbReference type="Proteomes" id="UP000094385">
    <property type="component" value="Unassembled WGS sequence"/>
</dbReference>
<evidence type="ECO:0000259" key="11">
    <source>
        <dbReference type="Pfam" id="PF23936"/>
    </source>
</evidence>
<comment type="similarity">
    <text evidence="2 5">Belongs to the ELP1/IKA1 family.</text>
</comment>
<dbReference type="InterPro" id="IPR056169">
    <property type="entry name" value="HB_ELP1"/>
</dbReference>
<accession>A0A1E3QAV2</accession>
<feature type="domain" description="ELP1 three-helical bundle" evidence="11">
    <location>
        <begin position="1096"/>
        <end position="1266"/>
    </location>
</feature>
<dbReference type="Pfam" id="PF23925">
    <property type="entry name" value="A-sol_ELP1"/>
    <property type="match status" value="1"/>
</dbReference>
<dbReference type="Pfam" id="PF23797">
    <property type="entry name" value="Beta-prop_ELP1_2nd"/>
    <property type="match status" value="1"/>
</dbReference>
<evidence type="ECO:0000313" key="12">
    <source>
        <dbReference type="EMBL" id="ODQ74833.1"/>
    </source>
</evidence>
<evidence type="ECO:0000256" key="4">
    <source>
        <dbReference type="ARBA" id="ARBA00022694"/>
    </source>
</evidence>
<comment type="pathway">
    <text evidence="1">tRNA modification; 5-methoxycarbonylmethyl-2-thiouridine-tRNA biosynthesis.</text>
</comment>
<dbReference type="PANTHER" id="PTHR12747:SF0">
    <property type="entry name" value="ELONGATOR COMPLEX PROTEIN 1"/>
    <property type="match status" value="1"/>
</dbReference>
<feature type="domain" description="ELP1 TPR" evidence="9">
    <location>
        <begin position="917"/>
        <end position="1084"/>
    </location>
</feature>
<dbReference type="InterPro" id="IPR056167">
    <property type="entry name" value="A-sol_ELP1"/>
</dbReference>